<feature type="chain" id="PRO_5003412202" evidence="1">
    <location>
        <begin position="19"/>
        <end position="71"/>
    </location>
</feature>
<evidence type="ECO:0000313" key="2">
    <source>
        <dbReference type="EMBL" id="AEM37668.1"/>
    </source>
</evidence>
<accession>G1FKG5</accession>
<organism evidence="2">
    <name type="scientific">Epinephelus bruneus</name>
    <name type="common">Longtooth grouper</name>
    <dbReference type="NCBI Taxonomy" id="323802"/>
    <lineage>
        <taxon>Eukaryota</taxon>
        <taxon>Metazoa</taxon>
        <taxon>Chordata</taxon>
        <taxon>Craniata</taxon>
        <taxon>Vertebrata</taxon>
        <taxon>Euteleostomi</taxon>
        <taxon>Actinopterygii</taxon>
        <taxon>Neopterygii</taxon>
        <taxon>Teleostei</taxon>
        <taxon>Neoteleostei</taxon>
        <taxon>Acanthomorphata</taxon>
        <taxon>Eupercaria</taxon>
        <taxon>Perciformes</taxon>
        <taxon>Serranoidei</taxon>
        <taxon>Serranidae</taxon>
        <taxon>Epinephelinae</taxon>
        <taxon>Epinephelini</taxon>
        <taxon>Epinephelus</taxon>
    </lineage>
</organism>
<evidence type="ECO:0000256" key="1">
    <source>
        <dbReference type="SAM" id="SignalP"/>
    </source>
</evidence>
<dbReference type="AlphaFoldDB" id="G1FKG5"/>
<dbReference type="EMBL" id="JN216923">
    <property type="protein sequence ID" value="AEM37668.1"/>
    <property type="molecule type" value="mRNA"/>
</dbReference>
<protein>
    <submittedName>
        <fullName evidence="2">Amyloid protein A</fullName>
    </submittedName>
</protein>
<keyword evidence="1" id="KW-0732">Signal</keyword>
<feature type="non-terminal residue" evidence="2">
    <location>
        <position position="71"/>
    </location>
</feature>
<proteinExistence type="evidence at transcript level"/>
<reference evidence="2" key="1">
    <citation type="submission" date="2011-07" db="EMBL/GenBank/DDBJ databases">
        <title>Amyloid protein A identification from Epinephelus bruneus.</title>
        <authorList>
            <person name="Harikrishnan R."/>
            <person name="Kim J.-S."/>
            <person name="Heo M.-S."/>
        </authorList>
    </citation>
    <scope>NUCLEOTIDE SEQUENCE</scope>
</reference>
<sequence>MKLLFAGIALILIVETNAQWYNFPREAAQVMAESGYRKERVMVPRTLLLIRGQTSGDGTETIPTISGQLDF</sequence>
<feature type="signal peptide" evidence="1">
    <location>
        <begin position="1"/>
        <end position="18"/>
    </location>
</feature>
<name>G1FKG5_EPIBR</name>